<dbReference type="AlphaFoldDB" id="A0A7S1EBS1"/>
<dbReference type="Gene3D" id="3.40.50.150">
    <property type="entry name" value="Vaccinia Virus protein VP39"/>
    <property type="match status" value="2"/>
</dbReference>
<dbReference type="EMBL" id="HBFX01037373">
    <property type="protein sequence ID" value="CAD8971482.1"/>
    <property type="molecule type" value="Transcribed_RNA"/>
</dbReference>
<keyword evidence="1 2" id="KW-0949">S-adenosyl-L-methionine</keyword>
<proteinExistence type="predicted"/>
<sequence length="497" mass="54433">MAREAMIAHVSRDYLGALRRYLFAFKVQPSLAPHFHEEFMTLLRDSSSLESTSLPPRDLLPLLTLAVSLFPDEPEPLAALATVQYKSGALRSSISTWEKLLKISPLSLLALESRDNLCSSMVDRWHFRMLNDEQRNRGFQEAIGRAVAEGRKTVLDVGCGTGFLSILAAREGAVRVVGCDLNEAMCEMAREAVNVNRVREGVVEVLNVNSKNLTLKEEERVGLVVSETADCGLLGERMLGSLQSAKETLTVSGGRIVPSKARLHVMLLASPFLKSMCVINPAALVGFEIPSSLRLEPLDPYLCEYIRECPYSPLSAQTPSLQFDIPEALDALPHVVGFPVTATQDGSVDAIAMWWDMWLDDDCFITTTPHRECASGGKICSAWEQAVFVPPNQVSPVISKGDAVLIDVACTPKCVHVRLSAEPQGLQQRSVSVGERDVSVLNDKGRNQAYDKAIRKALAQVRGGRGRAVDLSRGWSITCLMAARAGARTFLEDCRLP</sequence>
<dbReference type="PROSITE" id="PS51678">
    <property type="entry name" value="SAM_MT_PRMT"/>
    <property type="match status" value="1"/>
</dbReference>
<dbReference type="GO" id="GO:0005634">
    <property type="term" value="C:nucleus"/>
    <property type="evidence" value="ECO:0007669"/>
    <property type="project" value="TreeGrafter"/>
</dbReference>
<dbReference type="CDD" id="cd02440">
    <property type="entry name" value="AdoMet_MTases"/>
    <property type="match status" value="1"/>
</dbReference>
<keyword evidence="2" id="KW-0489">Methyltransferase</keyword>
<evidence type="ECO:0008006" key="4">
    <source>
        <dbReference type="Google" id="ProtNLM"/>
    </source>
</evidence>
<dbReference type="PANTHER" id="PTHR11006:SF60">
    <property type="entry name" value="PROTEIN ARGININE N-METHYLTRANSFERASE 9"/>
    <property type="match status" value="1"/>
</dbReference>
<organism evidence="3">
    <name type="scientific">Hemiselmis andersenii</name>
    <name type="common">Cryptophyte alga</name>
    <dbReference type="NCBI Taxonomy" id="464988"/>
    <lineage>
        <taxon>Eukaryota</taxon>
        <taxon>Cryptophyceae</taxon>
        <taxon>Cryptomonadales</taxon>
        <taxon>Hemiselmidaceae</taxon>
        <taxon>Hemiselmis</taxon>
    </lineage>
</organism>
<evidence type="ECO:0000256" key="1">
    <source>
        <dbReference type="ARBA" id="ARBA00022691"/>
    </source>
</evidence>
<accession>A0A7S1EBS1</accession>
<dbReference type="PANTHER" id="PTHR11006">
    <property type="entry name" value="PROTEIN ARGININE N-METHYLTRANSFERASE"/>
    <property type="match status" value="1"/>
</dbReference>
<gene>
    <name evidence="3" type="ORF">HAND00432_LOCUS22483</name>
</gene>
<protein>
    <recommendedName>
        <fullName evidence="4">Methyltransferase domain-containing protein</fullName>
    </recommendedName>
</protein>
<dbReference type="InterPro" id="IPR029063">
    <property type="entry name" value="SAM-dependent_MTases_sf"/>
</dbReference>
<keyword evidence="2" id="KW-0808">Transferase</keyword>
<dbReference type="GO" id="GO:0032259">
    <property type="term" value="P:methylation"/>
    <property type="evidence" value="ECO:0007669"/>
    <property type="project" value="UniProtKB-KW"/>
</dbReference>
<dbReference type="GO" id="GO:0042054">
    <property type="term" value="F:histone methyltransferase activity"/>
    <property type="evidence" value="ECO:0007669"/>
    <property type="project" value="TreeGrafter"/>
</dbReference>
<evidence type="ECO:0000313" key="3">
    <source>
        <dbReference type="EMBL" id="CAD8971482.1"/>
    </source>
</evidence>
<dbReference type="Gene3D" id="2.70.160.11">
    <property type="entry name" value="Hnrnp arginine n-methyltransferase1"/>
    <property type="match status" value="1"/>
</dbReference>
<dbReference type="SUPFAM" id="SSF53335">
    <property type="entry name" value="S-adenosyl-L-methionine-dependent methyltransferases"/>
    <property type="match status" value="1"/>
</dbReference>
<evidence type="ECO:0000256" key="2">
    <source>
        <dbReference type="PROSITE-ProRule" id="PRU01015"/>
    </source>
</evidence>
<dbReference type="Pfam" id="PF06325">
    <property type="entry name" value="PrmA"/>
    <property type="match status" value="1"/>
</dbReference>
<reference evidence="3" key="1">
    <citation type="submission" date="2021-01" db="EMBL/GenBank/DDBJ databases">
        <authorList>
            <person name="Corre E."/>
            <person name="Pelletier E."/>
            <person name="Niang G."/>
            <person name="Scheremetjew M."/>
            <person name="Finn R."/>
            <person name="Kale V."/>
            <person name="Holt S."/>
            <person name="Cochrane G."/>
            <person name="Meng A."/>
            <person name="Brown T."/>
            <person name="Cohen L."/>
        </authorList>
    </citation>
    <scope>NUCLEOTIDE SEQUENCE</scope>
    <source>
        <strain evidence="3">CCMP644</strain>
    </source>
</reference>
<dbReference type="GO" id="GO:0016274">
    <property type="term" value="F:protein-arginine N-methyltransferase activity"/>
    <property type="evidence" value="ECO:0007669"/>
    <property type="project" value="InterPro"/>
</dbReference>
<dbReference type="InterPro" id="IPR025799">
    <property type="entry name" value="Arg_MeTrfase"/>
</dbReference>
<name>A0A7S1EBS1_HEMAN</name>